<keyword evidence="7" id="KW-1185">Reference proteome</keyword>
<dbReference type="EMBL" id="AWGJ01000004">
    <property type="protein sequence ID" value="ODN81065.1"/>
    <property type="molecule type" value="Genomic_DNA"/>
</dbReference>
<accession>A0A1E3HY33</accession>
<dbReference type="EMBL" id="AWGJ01000004">
    <property type="protein sequence ID" value="ODN81064.1"/>
    <property type="molecule type" value="Genomic_DNA"/>
</dbReference>
<evidence type="ECO:0000256" key="4">
    <source>
        <dbReference type="ARBA" id="ARBA00023136"/>
    </source>
</evidence>
<keyword evidence="3 5" id="KW-1133">Transmembrane helix</keyword>
<feature type="transmembrane region" description="Helical" evidence="5">
    <location>
        <begin position="535"/>
        <end position="557"/>
    </location>
</feature>
<feature type="transmembrane region" description="Helical" evidence="5">
    <location>
        <begin position="227"/>
        <end position="246"/>
    </location>
</feature>
<dbReference type="Gene3D" id="1.20.1740.10">
    <property type="entry name" value="Amino acid/polyamine transporter I"/>
    <property type="match status" value="1"/>
</dbReference>
<dbReference type="PANTHER" id="PTHR11785">
    <property type="entry name" value="AMINO ACID TRANSPORTER"/>
    <property type="match status" value="1"/>
</dbReference>
<protein>
    <recommendedName>
        <fullName evidence="8">Amino acid permease/ SLC12A domain-containing protein</fullName>
    </recommendedName>
</protein>
<feature type="transmembrane region" description="Helical" evidence="5">
    <location>
        <begin position="504"/>
        <end position="523"/>
    </location>
</feature>
<proteinExistence type="predicted"/>
<feature type="transmembrane region" description="Helical" evidence="5">
    <location>
        <begin position="338"/>
        <end position="359"/>
    </location>
</feature>
<dbReference type="STRING" id="1295533.A0A1E3HY33"/>
<gene>
    <name evidence="6" type="ORF">L202_03160</name>
</gene>
<dbReference type="PANTHER" id="PTHR11785:SF353">
    <property type="entry name" value="METHIONINE TRANSPORTER (EUROFUNG)"/>
    <property type="match status" value="1"/>
</dbReference>
<dbReference type="GO" id="GO:0015179">
    <property type="term" value="F:L-amino acid transmembrane transporter activity"/>
    <property type="evidence" value="ECO:0007669"/>
    <property type="project" value="TreeGrafter"/>
</dbReference>
<evidence type="ECO:0000256" key="2">
    <source>
        <dbReference type="ARBA" id="ARBA00022692"/>
    </source>
</evidence>
<feature type="transmembrane region" description="Helical" evidence="5">
    <location>
        <begin position="258"/>
        <end position="279"/>
    </location>
</feature>
<feature type="transmembrane region" description="Helical" evidence="5">
    <location>
        <begin position="140"/>
        <end position="161"/>
    </location>
</feature>
<evidence type="ECO:0000256" key="3">
    <source>
        <dbReference type="ARBA" id="ARBA00022989"/>
    </source>
</evidence>
<dbReference type="RefSeq" id="XP_018995631.1">
    <property type="nucleotide sequence ID" value="XM_019136962.1"/>
</dbReference>
<reference evidence="6 7" key="1">
    <citation type="submission" date="2016-06" db="EMBL/GenBank/DDBJ databases">
        <title>Evolution of pathogenesis and genome organization in the Tremellales.</title>
        <authorList>
            <person name="Cuomo C."/>
            <person name="Litvintseva A."/>
            <person name="Heitman J."/>
            <person name="Chen Y."/>
            <person name="Sun S."/>
            <person name="Springer D."/>
            <person name="Dromer F."/>
            <person name="Young S."/>
            <person name="Zeng Q."/>
            <person name="Chapman S."/>
            <person name="Gujja S."/>
            <person name="Saif S."/>
            <person name="Birren B."/>
        </authorList>
    </citation>
    <scope>NUCLEOTIDE SEQUENCE [LARGE SCALE GENOMIC DNA]</scope>
    <source>
        <strain evidence="6 7">CBS 6039</strain>
    </source>
</reference>
<evidence type="ECO:0000256" key="1">
    <source>
        <dbReference type="ARBA" id="ARBA00004141"/>
    </source>
</evidence>
<keyword evidence="2 5" id="KW-0812">Transmembrane</keyword>
<comment type="caution">
    <text evidence="6">The sequence shown here is derived from an EMBL/GenBank/DDBJ whole genome shotgun (WGS) entry which is preliminary data.</text>
</comment>
<feature type="transmembrane region" description="Helical" evidence="5">
    <location>
        <begin position="459"/>
        <end position="484"/>
    </location>
</feature>
<dbReference type="InterPro" id="IPR050598">
    <property type="entry name" value="AminoAcid_Transporter"/>
</dbReference>
<feature type="transmembrane region" description="Helical" evidence="5">
    <location>
        <begin position="388"/>
        <end position="406"/>
    </location>
</feature>
<keyword evidence="4 5" id="KW-0472">Membrane</keyword>
<dbReference type="RefSeq" id="XP_018995630.1">
    <property type="nucleotide sequence ID" value="XM_019136961.1"/>
</dbReference>
<dbReference type="InterPro" id="IPR002293">
    <property type="entry name" value="AA/rel_permease1"/>
</dbReference>
<evidence type="ECO:0008006" key="8">
    <source>
        <dbReference type="Google" id="ProtNLM"/>
    </source>
</evidence>
<name>A0A1E3HY33_9TREE</name>
<dbReference type="Proteomes" id="UP000094065">
    <property type="component" value="Unassembled WGS sequence"/>
</dbReference>
<feature type="transmembrane region" description="Helical" evidence="5">
    <location>
        <begin position="299"/>
        <end position="317"/>
    </location>
</feature>
<dbReference type="Pfam" id="PF13520">
    <property type="entry name" value="AA_permease_2"/>
    <property type="match status" value="1"/>
</dbReference>
<evidence type="ECO:0000313" key="6">
    <source>
        <dbReference type="EMBL" id="ODN81065.1"/>
    </source>
</evidence>
<feature type="transmembrane region" description="Helical" evidence="5">
    <location>
        <begin position="426"/>
        <end position="453"/>
    </location>
</feature>
<dbReference type="AlphaFoldDB" id="A0A1E3HY33"/>
<dbReference type="OrthoDB" id="5982228at2759"/>
<organism evidence="6 7">
    <name type="scientific">Cryptococcus amylolentus CBS 6039</name>
    <dbReference type="NCBI Taxonomy" id="1295533"/>
    <lineage>
        <taxon>Eukaryota</taxon>
        <taxon>Fungi</taxon>
        <taxon>Dikarya</taxon>
        <taxon>Basidiomycota</taxon>
        <taxon>Agaricomycotina</taxon>
        <taxon>Tremellomycetes</taxon>
        <taxon>Tremellales</taxon>
        <taxon>Cryptococcaceae</taxon>
        <taxon>Cryptococcus</taxon>
    </lineage>
</organism>
<comment type="subcellular location">
    <subcellularLocation>
        <location evidence="1">Membrane</location>
        <topology evidence="1">Multi-pass membrane protein</topology>
    </subcellularLocation>
</comment>
<feature type="transmembrane region" description="Helical" evidence="5">
    <location>
        <begin position="187"/>
        <end position="215"/>
    </location>
</feature>
<sequence length="615" mass="67567">MPHGSAKTSSRFIHTKISIFAMASFSHKQTIELKMSFSSYDEKKDVSPPPVYPILTAGQEDDVARPQYFVDNDLKFVGEQGGNGAQATYQDAYGAPVEGKNPLGYSVGWWSALFLNITMLIGTGIYSFPSSLLKNLGSVGLALCYWPIGLLISLAGISVYLEFASYFPSRSGAEVVYLEQAFTKPRYFFPIAFAIQTVILSFVSSNVIVVAQYIFRMTDHTATDWESKGVGIAVLTACTLPVWLSTNASLRISNTLGVLKIITLLLIIIPGFVALGGGFKSVPEPTANFHNAFEGMSSNGYNLSNALVNIIFSYGGYTNSFNLANEIKNPIKTIKRTANTAVIFVAILYILTNIGYFAVLTKSEITNSTQVTATVFWNKIFGSKASKALTILPVLSAASNIVNVIVGHSRMIREIGRQGVLPWPRFWVYTWPFGTPTGALIVIYIISFIVVVAAPAGDAFSFIVALSNYPSSFFLALMTVGLFIVRRRRARLNLPPSEYRSWTFVVLFFLASNIFLLVMPWVPPPGGLNGGSYSFFYASSSLTGIGIIATCALYFFVWTRWLPKWGNYQLRQTVVTLPDGAVTHQIIKVKNDEVDAWDAKHDIAGRSLDEREADA</sequence>
<evidence type="ECO:0000256" key="5">
    <source>
        <dbReference type="SAM" id="Phobius"/>
    </source>
</evidence>
<dbReference type="GO" id="GO:0016020">
    <property type="term" value="C:membrane"/>
    <property type="evidence" value="ECO:0007669"/>
    <property type="project" value="UniProtKB-SubCell"/>
</dbReference>
<evidence type="ECO:0000313" key="7">
    <source>
        <dbReference type="Proteomes" id="UP000094065"/>
    </source>
</evidence>
<feature type="transmembrane region" description="Helical" evidence="5">
    <location>
        <begin position="107"/>
        <end position="128"/>
    </location>
</feature>
<dbReference type="GeneID" id="30154469"/>